<feature type="compositionally biased region" description="Basic and acidic residues" evidence="1">
    <location>
        <begin position="248"/>
        <end position="274"/>
    </location>
</feature>
<evidence type="ECO:0000313" key="3">
    <source>
        <dbReference type="Proteomes" id="UP001501570"/>
    </source>
</evidence>
<evidence type="ECO:0000256" key="1">
    <source>
        <dbReference type="SAM" id="MobiDB-lite"/>
    </source>
</evidence>
<feature type="compositionally biased region" description="Low complexity" evidence="1">
    <location>
        <begin position="210"/>
        <end position="229"/>
    </location>
</feature>
<reference evidence="3" key="1">
    <citation type="journal article" date="2019" name="Int. J. Syst. Evol. Microbiol.">
        <title>The Global Catalogue of Microorganisms (GCM) 10K type strain sequencing project: providing services to taxonomists for standard genome sequencing and annotation.</title>
        <authorList>
            <consortium name="The Broad Institute Genomics Platform"/>
            <consortium name="The Broad Institute Genome Sequencing Center for Infectious Disease"/>
            <person name="Wu L."/>
            <person name="Ma J."/>
        </authorList>
    </citation>
    <scope>NUCLEOTIDE SEQUENCE [LARGE SCALE GENOMIC DNA]</scope>
    <source>
        <strain evidence="3">JCM 18304</strain>
    </source>
</reference>
<keyword evidence="3" id="KW-1185">Reference proteome</keyword>
<protein>
    <submittedName>
        <fullName evidence="2">Uncharacterized protein</fullName>
    </submittedName>
</protein>
<comment type="caution">
    <text evidence="2">The sequence shown here is derived from an EMBL/GenBank/DDBJ whole genome shotgun (WGS) entry which is preliminary data.</text>
</comment>
<dbReference type="EMBL" id="BAABJQ010000005">
    <property type="protein sequence ID" value="GAA5183240.1"/>
    <property type="molecule type" value="Genomic_DNA"/>
</dbReference>
<feature type="compositionally biased region" description="Low complexity" evidence="1">
    <location>
        <begin position="179"/>
        <end position="191"/>
    </location>
</feature>
<proteinExistence type="predicted"/>
<dbReference type="Pfam" id="PF19655">
    <property type="entry name" value="DUF6158"/>
    <property type="match status" value="1"/>
</dbReference>
<sequence>MRDVDDLLEEVYSGQERMTRDDIYRRAVAAGLPAEVIVALTALPEGEYAQDEVSDSLAQIGDVNAEQAEGVSGTDLTDDDLLRELAELHRTRHQTLRHASDQALDRHDERTTELEAEYLRRFPEREVDPERVRSGARQRRAETIRPIEETQEVELAVGDEGPVRSLAEQGGAPPPFREPAPVSAAGPASGVGPRGGLARETSAEQRQSLPRGPAAARAAGASPDTGAARTGAEQPWDPEDLTVAQGHDPNRRNRENARQELAREGRSAIERTVP</sequence>
<dbReference type="Proteomes" id="UP001501570">
    <property type="component" value="Unassembled WGS sequence"/>
</dbReference>
<feature type="region of interest" description="Disordered" evidence="1">
    <location>
        <begin position="127"/>
        <end position="274"/>
    </location>
</feature>
<dbReference type="InterPro" id="IPR046156">
    <property type="entry name" value="DUF6158"/>
</dbReference>
<gene>
    <name evidence="2" type="ORF">GCM10023322_22060</name>
</gene>
<accession>A0ABP9RRC3</accession>
<evidence type="ECO:0000313" key="2">
    <source>
        <dbReference type="EMBL" id="GAA5183240.1"/>
    </source>
</evidence>
<feature type="compositionally biased region" description="Basic and acidic residues" evidence="1">
    <location>
        <begin position="127"/>
        <end position="148"/>
    </location>
</feature>
<name>A0ABP9RRC3_9ACTN</name>
<organism evidence="2 3">
    <name type="scientific">Rugosimonospora acidiphila</name>
    <dbReference type="NCBI Taxonomy" id="556531"/>
    <lineage>
        <taxon>Bacteria</taxon>
        <taxon>Bacillati</taxon>
        <taxon>Actinomycetota</taxon>
        <taxon>Actinomycetes</taxon>
        <taxon>Micromonosporales</taxon>
        <taxon>Micromonosporaceae</taxon>
        <taxon>Rugosimonospora</taxon>
    </lineage>
</organism>